<dbReference type="KEGG" id="acz:Acaty_c2496"/>
<name>A0A059ZXT7_ACICK</name>
<dbReference type="Proteomes" id="UP000005522">
    <property type="component" value="Chromosome"/>
</dbReference>
<proteinExistence type="predicted"/>
<dbReference type="HOGENOM" id="CLU_2482327_0_0_6"/>
<dbReference type="RefSeq" id="WP_004869114.1">
    <property type="nucleotide sequence ID" value="NZ_CP005986.1"/>
</dbReference>
<evidence type="ECO:0000313" key="2">
    <source>
        <dbReference type="Proteomes" id="UP000005522"/>
    </source>
</evidence>
<evidence type="ECO:0000313" key="1">
    <source>
        <dbReference type="EMBL" id="AIA56340.1"/>
    </source>
</evidence>
<protein>
    <submittedName>
        <fullName evidence="1">Uncharacterized protein</fullName>
    </submittedName>
</protein>
<dbReference type="EMBL" id="CP005986">
    <property type="protein sequence ID" value="AIA56340.1"/>
    <property type="molecule type" value="Genomic_DNA"/>
</dbReference>
<accession>A0A059ZXT7</accession>
<organism evidence="1 2">
    <name type="scientific">Acidithiobacillus caldus (strain ATCC 51756 / DSM 8584 / KU)</name>
    <dbReference type="NCBI Taxonomy" id="637389"/>
    <lineage>
        <taxon>Bacteria</taxon>
        <taxon>Pseudomonadati</taxon>
        <taxon>Pseudomonadota</taxon>
        <taxon>Acidithiobacillia</taxon>
        <taxon>Acidithiobacillales</taxon>
        <taxon>Acidithiobacillaceae</taxon>
        <taxon>Acidithiobacillus</taxon>
    </lineage>
</organism>
<sequence>MITDRFLDDERSLPSVEPMERVVAWSVFRSREAARDLLEHVHLAAGQQLVGGHARDSIGPYWWVGVQVNDLDQWGSRGAINKRGRLGD</sequence>
<dbReference type="eggNOG" id="ENOG5034497">
    <property type="taxonomic scope" value="Bacteria"/>
</dbReference>
<reference evidence="1 2" key="1">
    <citation type="journal article" date="2009" name="J. Bacteriol.">
        <title>Draft genome sequence of the extremely acidophilic bacterium Acidithiobacillus caldus ATCC 51756 reveals metabolic versatility in the genus Acidithiobacillus.</title>
        <authorList>
            <person name="Valdes J."/>
            <person name="Quatrini R."/>
            <person name="Hallberg K."/>
            <person name="Dopson M."/>
            <person name="Valenzuela P.D."/>
            <person name="Holmes D.S."/>
        </authorList>
    </citation>
    <scope>NUCLEOTIDE SEQUENCE [LARGE SCALE GENOMIC DNA]</scope>
    <source>
        <strain evidence="2">ATCC 51756 / DSM 8584 / KU</strain>
    </source>
</reference>
<dbReference type="AlphaFoldDB" id="A0A059ZXT7"/>
<gene>
    <name evidence="1" type="ORF">Acaty_c2496</name>
</gene>
<dbReference type="GeneID" id="92932561"/>